<sequence>MRRLGIAAAVVLMAGLAGCVRTATQSGSCAPGNPVYVGHYYLQGVREVGSEILLRPDGSFEFMLAYGANDQYGRGCWSLGGATLSLVPEGRSAASRMHTPDNRGFKGLVLEAQGRDLVWDIAGSGHRGRYRKAAS</sequence>
<gene>
    <name evidence="2" type="ORF">ABGN05_02770</name>
</gene>
<dbReference type="PROSITE" id="PS51257">
    <property type="entry name" value="PROKAR_LIPOPROTEIN"/>
    <property type="match status" value="1"/>
</dbReference>
<organism evidence="2 3">
    <name type="scientific">Aquibium pacificus</name>
    <dbReference type="NCBI Taxonomy" id="3153579"/>
    <lineage>
        <taxon>Bacteria</taxon>
        <taxon>Pseudomonadati</taxon>
        <taxon>Pseudomonadota</taxon>
        <taxon>Alphaproteobacteria</taxon>
        <taxon>Hyphomicrobiales</taxon>
        <taxon>Phyllobacteriaceae</taxon>
        <taxon>Aquibium</taxon>
    </lineage>
</organism>
<accession>A0ABV3SCW1</accession>
<dbReference type="RefSeq" id="WP_367952463.1">
    <property type="nucleotide sequence ID" value="NZ_JBDPGJ010000001.1"/>
</dbReference>
<evidence type="ECO:0000256" key="1">
    <source>
        <dbReference type="SAM" id="SignalP"/>
    </source>
</evidence>
<evidence type="ECO:0000313" key="3">
    <source>
        <dbReference type="Proteomes" id="UP001556692"/>
    </source>
</evidence>
<feature type="signal peptide" evidence="1">
    <location>
        <begin position="1"/>
        <end position="22"/>
    </location>
</feature>
<reference evidence="2 3" key="1">
    <citation type="submission" date="2024-05" db="EMBL/GenBank/DDBJ databases">
        <authorList>
            <person name="Jiang F."/>
        </authorList>
    </citation>
    <scope>NUCLEOTIDE SEQUENCE [LARGE SCALE GENOMIC DNA]</scope>
    <source>
        <strain evidence="2 3">LZ166</strain>
    </source>
</reference>
<name>A0ABV3SCW1_9HYPH</name>
<feature type="chain" id="PRO_5045925319" description="Lipoprotein" evidence="1">
    <location>
        <begin position="23"/>
        <end position="135"/>
    </location>
</feature>
<keyword evidence="1" id="KW-0732">Signal</keyword>
<keyword evidence="3" id="KW-1185">Reference proteome</keyword>
<comment type="caution">
    <text evidence="2">The sequence shown here is derived from an EMBL/GenBank/DDBJ whole genome shotgun (WGS) entry which is preliminary data.</text>
</comment>
<dbReference type="EMBL" id="JBDPGJ010000001">
    <property type="protein sequence ID" value="MEX0404580.1"/>
    <property type="molecule type" value="Genomic_DNA"/>
</dbReference>
<protein>
    <recommendedName>
        <fullName evidence="4">Lipoprotein</fullName>
    </recommendedName>
</protein>
<evidence type="ECO:0008006" key="4">
    <source>
        <dbReference type="Google" id="ProtNLM"/>
    </source>
</evidence>
<evidence type="ECO:0000313" key="2">
    <source>
        <dbReference type="EMBL" id="MEX0404580.1"/>
    </source>
</evidence>
<dbReference type="Proteomes" id="UP001556692">
    <property type="component" value="Unassembled WGS sequence"/>
</dbReference>
<proteinExistence type="predicted"/>